<reference evidence="1 2" key="1">
    <citation type="submission" date="2024-09" db="EMBL/GenBank/DDBJ databases">
        <authorList>
            <person name="Sun Q."/>
            <person name="Mori K."/>
        </authorList>
    </citation>
    <scope>NUCLEOTIDE SEQUENCE [LARGE SCALE GENOMIC DNA]</scope>
    <source>
        <strain evidence="1 2">CCM 7539</strain>
    </source>
</reference>
<evidence type="ECO:0000313" key="1">
    <source>
        <dbReference type="EMBL" id="MFC0309530.1"/>
    </source>
</evidence>
<comment type="caution">
    <text evidence="1">The sequence shown here is derived from an EMBL/GenBank/DDBJ whole genome shotgun (WGS) entry which is preliminary data.</text>
</comment>
<dbReference type="Pfam" id="PF10084">
    <property type="entry name" value="DUF2322"/>
    <property type="match status" value="1"/>
</dbReference>
<organism evidence="1 2">
    <name type="scientific">Gallibacterium trehalosifermentans</name>
    <dbReference type="NCBI Taxonomy" id="516935"/>
    <lineage>
        <taxon>Bacteria</taxon>
        <taxon>Pseudomonadati</taxon>
        <taxon>Pseudomonadota</taxon>
        <taxon>Gammaproteobacteria</taxon>
        <taxon>Pasteurellales</taxon>
        <taxon>Pasteurellaceae</taxon>
        <taxon>Gallibacterium</taxon>
    </lineage>
</organism>
<accession>A0ABV6H1P0</accession>
<dbReference type="PIRSF" id="PIRSF019302">
    <property type="entry name" value="UCP019302"/>
    <property type="match status" value="1"/>
</dbReference>
<gene>
    <name evidence="1" type="ORF">ACFFHK_07395</name>
</gene>
<proteinExistence type="predicted"/>
<dbReference type="InterPro" id="IPR016755">
    <property type="entry name" value="UCP019302"/>
</dbReference>
<evidence type="ECO:0000313" key="2">
    <source>
        <dbReference type="Proteomes" id="UP001589767"/>
    </source>
</evidence>
<dbReference type="EMBL" id="JBHLWB010000008">
    <property type="protein sequence ID" value="MFC0309530.1"/>
    <property type="molecule type" value="Genomic_DNA"/>
</dbReference>
<dbReference type="RefSeq" id="WP_382371070.1">
    <property type="nucleotide sequence ID" value="NZ_JBHLWB010000008.1"/>
</dbReference>
<dbReference type="Proteomes" id="UP001589767">
    <property type="component" value="Unassembled WGS sequence"/>
</dbReference>
<protein>
    <submittedName>
        <fullName evidence="1">DUF2322 family protein</fullName>
    </submittedName>
</protein>
<name>A0ABV6H1P0_9PAST</name>
<sequence>MNFQQILMTLPPIDDIHQIDILNLHGEIVHTIPAIAGKLGSLRVYNALAEKFACQLNQESATQGLEWFAEHRIDASQYPGKHPNIDLLFTVIKQNQQFTLKIWHK</sequence>
<keyword evidence="2" id="KW-1185">Reference proteome</keyword>